<accession>A0A4Y2BDJ8</accession>
<evidence type="ECO:0000313" key="2">
    <source>
        <dbReference type="EMBL" id="GBL90280.1"/>
    </source>
</evidence>
<sequence>MYFFLHRQDVGIFCKKNLQDSDIKNVKRISDTRWSARADAVAALNLNYKEIQKSLIEIGEHANEKPVYKLEAKSLARIFDEYETALLTVIWDKLLQRINSVSKYLQDTQANLLKGSSLLKSLTEFINEVRKNFQDIEAEANLMTDNRQYKERRKEETTDEIRVGSLS</sequence>
<evidence type="ECO:0000256" key="1">
    <source>
        <dbReference type="SAM" id="Coils"/>
    </source>
</evidence>
<reference evidence="2 3" key="1">
    <citation type="journal article" date="2019" name="Sci. Rep.">
        <title>Orb-weaving spider Araneus ventricosus genome elucidates the spidroin gene catalogue.</title>
        <authorList>
            <person name="Kono N."/>
            <person name="Nakamura H."/>
            <person name="Ohtoshi R."/>
            <person name="Moran D.A.P."/>
            <person name="Shinohara A."/>
            <person name="Yoshida Y."/>
            <person name="Fujiwara M."/>
            <person name="Mori M."/>
            <person name="Tomita M."/>
            <person name="Arakawa K."/>
        </authorList>
    </citation>
    <scope>NUCLEOTIDE SEQUENCE [LARGE SCALE GENOMIC DNA]</scope>
</reference>
<evidence type="ECO:0000313" key="3">
    <source>
        <dbReference type="Proteomes" id="UP000499080"/>
    </source>
</evidence>
<gene>
    <name evidence="2" type="ORF">AVEN_130380_1</name>
</gene>
<dbReference type="OrthoDB" id="6437482at2759"/>
<dbReference type="AlphaFoldDB" id="A0A4Y2BDJ8"/>
<dbReference type="EMBL" id="BGPR01000070">
    <property type="protein sequence ID" value="GBL90280.1"/>
    <property type="molecule type" value="Genomic_DNA"/>
</dbReference>
<keyword evidence="3" id="KW-1185">Reference proteome</keyword>
<name>A0A4Y2BDJ8_ARAVE</name>
<keyword evidence="1" id="KW-0175">Coiled coil</keyword>
<organism evidence="2 3">
    <name type="scientific">Araneus ventricosus</name>
    <name type="common">Orbweaver spider</name>
    <name type="synonym">Epeira ventricosa</name>
    <dbReference type="NCBI Taxonomy" id="182803"/>
    <lineage>
        <taxon>Eukaryota</taxon>
        <taxon>Metazoa</taxon>
        <taxon>Ecdysozoa</taxon>
        <taxon>Arthropoda</taxon>
        <taxon>Chelicerata</taxon>
        <taxon>Arachnida</taxon>
        <taxon>Araneae</taxon>
        <taxon>Araneomorphae</taxon>
        <taxon>Entelegynae</taxon>
        <taxon>Araneoidea</taxon>
        <taxon>Araneidae</taxon>
        <taxon>Araneus</taxon>
    </lineage>
</organism>
<proteinExistence type="predicted"/>
<dbReference type="Proteomes" id="UP000499080">
    <property type="component" value="Unassembled WGS sequence"/>
</dbReference>
<comment type="caution">
    <text evidence="2">The sequence shown here is derived from an EMBL/GenBank/DDBJ whole genome shotgun (WGS) entry which is preliminary data.</text>
</comment>
<protein>
    <submittedName>
        <fullName evidence="2">Uncharacterized protein</fullName>
    </submittedName>
</protein>
<feature type="coiled-coil region" evidence="1">
    <location>
        <begin position="119"/>
        <end position="146"/>
    </location>
</feature>